<evidence type="ECO:0000313" key="1">
    <source>
        <dbReference type="EMBL" id="PJZ53896.1"/>
    </source>
</evidence>
<evidence type="ECO:0000313" key="3">
    <source>
        <dbReference type="Proteomes" id="UP000232149"/>
    </source>
</evidence>
<name>A0A2M9YQS8_9LEPT</name>
<proteinExistence type="predicted"/>
<dbReference type="Proteomes" id="UP000232188">
    <property type="component" value="Unassembled WGS sequence"/>
</dbReference>
<reference evidence="3 4" key="1">
    <citation type="submission" date="2017-07" db="EMBL/GenBank/DDBJ databases">
        <title>Leptospira spp. isolated from tropical soils.</title>
        <authorList>
            <person name="Thibeaux R."/>
            <person name="Iraola G."/>
            <person name="Ferres I."/>
            <person name="Bierque E."/>
            <person name="Girault D."/>
            <person name="Soupe-Gilbert M.-E."/>
            <person name="Picardeau M."/>
            <person name="Goarant C."/>
        </authorList>
    </citation>
    <scope>NUCLEOTIDE SEQUENCE [LARGE SCALE GENOMIC DNA]</scope>
    <source>
        <strain evidence="1 4">FH2-B-C1</strain>
        <strain evidence="2 3">FH2-B-D1</strain>
    </source>
</reference>
<keyword evidence="3" id="KW-1185">Reference proteome</keyword>
<dbReference type="EMBL" id="NPDU01000008">
    <property type="protein sequence ID" value="PJZ63087.1"/>
    <property type="molecule type" value="Genomic_DNA"/>
</dbReference>
<gene>
    <name evidence="2" type="ORF">CH376_04340</name>
    <name evidence="1" type="ORF">CH380_07790</name>
</gene>
<dbReference type="Proteomes" id="UP000232149">
    <property type="component" value="Unassembled WGS sequence"/>
</dbReference>
<comment type="caution">
    <text evidence="1">The sequence shown here is derived from an EMBL/GenBank/DDBJ whole genome shotgun (WGS) entry which is preliminary data.</text>
</comment>
<evidence type="ECO:0000313" key="2">
    <source>
        <dbReference type="EMBL" id="PJZ63087.1"/>
    </source>
</evidence>
<protein>
    <submittedName>
        <fullName evidence="1">Uncharacterized protein</fullName>
    </submittedName>
</protein>
<sequence length="77" mass="9323">MVTGNLREQFEEDFAKGYIVSNYRVRSKRLKFLCLLLQKRQVHFSFGNCFFLTIDFLEKIFRENELKLKITKILPIF</sequence>
<organism evidence="1 4">
    <name type="scientific">Leptospira adleri</name>
    <dbReference type="NCBI Taxonomy" id="2023186"/>
    <lineage>
        <taxon>Bacteria</taxon>
        <taxon>Pseudomonadati</taxon>
        <taxon>Spirochaetota</taxon>
        <taxon>Spirochaetia</taxon>
        <taxon>Leptospirales</taxon>
        <taxon>Leptospiraceae</taxon>
        <taxon>Leptospira</taxon>
    </lineage>
</organism>
<evidence type="ECO:0000313" key="4">
    <source>
        <dbReference type="Proteomes" id="UP000232188"/>
    </source>
</evidence>
<dbReference type="AlphaFoldDB" id="A0A2M9YQS8"/>
<dbReference type="EMBL" id="NPDV01000005">
    <property type="protein sequence ID" value="PJZ53896.1"/>
    <property type="molecule type" value="Genomic_DNA"/>
</dbReference>
<accession>A0A2M9YQS8</accession>